<accession>A0A410G5H4</accession>
<feature type="region of interest" description="Disordered" evidence="1">
    <location>
        <begin position="247"/>
        <end position="290"/>
    </location>
</feature>
<keyword evidence="4" id="KW-1185">Reference proteome</keyword>
<dbReference type="InterPro" id="IPR054246">
    <property type="entry name" value="DUF6973"/>
</dbReference>
<feature type="compositionally biased region" description="Gly residues" evidence="1">
    <location>
        <begin position="247"/>
        <end position="264"/>
    </location>
</feature>
<evidence type="ECO:0000313" key="4">
    <source>
        <dbReference type="Proteomes" id="UP000285517"/>
    </source>
</evidence>
<evidence type="ECO:0000256" key="1">
    <source>
        <dbReference type="SAM" id="MobiDB-lite"/>
    </source>
</evidence>
<sequence>MNAQTHKRTSLGSKRAKRIKKLLTFSLSLVCLMVILFSCSQDDTLNQGTETSTEVQDIIPRKMPFDKAPHYAQVKKLLNQMTKNLNDNTVKKRGGEGTETFDILTDEVVYMEYDDTHTYTFKVRRSNPEYYIENVVLHYNPETDEYDEYLMQYPVNEQEFLEIANGNFAAGELPVIAQKFENGTFTGLLSRMSCVTTCTTVAVNCTANGNHAPGEDCSGTPDQLPYTYVSCSTRCFMDFSIGDGGTGGGGDGGGGNGGGGGGGNTNTVPFPMEPCNTGGGGSGGTGPGTGIEDGDGMCVVPWVAAMNAQLNLTQTELRVLEDYPELLDLFGQYFAQMGNDADYGLIRSLINYMIVKNDYEGVAFVSDLINLLIDLGYTTPNFTASDYPGLTDGFPFDWWSDYNFLNNNFSLDTFDPYKRLTEEEKRLVKIFPTLAYFMSKNKDTAENETILRFGKNGLNDKSDAFRHAYFNALNTRSAKVAVVGNGAAVVRMFGEAHESEVPAQLQLEKEMDLHNNEVGIQYCTVCSPLGTTNQSISDGIMQLVVNGTLKYLDPLNFIFSPPFDANNDGIQDCPTCLNGIIPTTIIKNTNQ</sequence>
<dbReference type="Proteomes" id="UP000285517">
    <property type="component" value="Chromosome"/>
</dbReference>
<dbReference type="EMBL" id="CP034951">
    <property type="protein sequence ID" value="QAA82526.1"/>
    <property type="molecule type" value="Genomic_DNA"/>
</dbReference>
<organism evidence="3 4">
    <name type="scientific">Aequorivita ciconiae</name>
    <dbReference type="NCBI Taxonomy" id="2494375"/>
    <lineage>
        <taxon>Bacteria</taxon>
        <taxon>Pseudomonadati</taxon>
        <taxon>Bacteroidota</taxon>
        <taxon>Flavobacteriia</taxon>
        <taxon>Flavobacteriales</taxon>
        <taxon>Flavobacteriaceae</taxon>
        <taxon>Aequorivita</taxon>
    </lineage>
</organism>
<evidence type="ECO:0000313" key="3">
    <source>
        <dbReference type="EMBL" id="QAA82526.1"/>
    </source>
</evidence>
<dbReference type="OrthoDB" id="1496068at2"/>
<dbReference type="RefSeq" id="WP_128250891.1">
    <property type="nucleotide sequence ID" value="NZ_CP034951.1"/>
</dbReference>
<name>A0A410G5H4_9FLAO</name>
<dbReference type="AlphaFoldDB" id="A0A410G5H4"/>
<protein>
    <recommendedName>
        <fullName evidence="2">DUF6973 domain-containing protein</fullName>
    </recommendedName>
</protein>
<evidence type="ECO:0000259" key="2">
    <source>
        <dbReference type="Pfam" id="PF22322"/>
    </source>
</evidence>
<proteinExistence type="predicted"/>
<feature type="domain" description="DUF6973" evidence="2">
    <location>
        <begin position="428"/>
        <end position="543"/>
    </location>
</feature>
<reference evidence="3 4" key="1">
    <citation type="submission" date="2019-01" db="EMBL/GenBank/DDBJ databases">
        <title>Complete genome sequencing of Aequorivita sp. H23M31.</title>
        <authorList>
            <person name="Bae J.-W."/>
        </authorList>
    </citation>
    <scope>NUCLEOTIDE SEQUENCE [LARGE SCALE GENOMIC DNA]</scope>
    <source>
        <strain evidence="3 4">H23M31</strain>
    </source>
</reference>
<feature type="compositionally biased region" description="Gly residues" evidence="1">
    <location>
        <begin position="277"/>
        <end position="290"/>
    </location>
</feature>
<dbReference type="KEGG" id="aev:EI546_12710"/>
<gene>
    <name evidence="3" type="ORF">EI546_12710</name>
</gene>
<dbReference type="Pfam" id="PF22322">
    <property type="entry name" value="DUF6973"/>
    <property type="match status" value="1"/>
</dbReference>